<evidence type="ECO:0000256" key="8">
    <source>
        <dbReference type="SAM" id="MobiDB-lite"/>
    </source>
</evidence>
<organism evidence="9 10">
    <name type="scientific">Tetracentron sinense</name>
    <name type="common">Spur-leaf</name>
    <dbReference type="NCBI Taxonomy" id="13715"/>
    <lineage>
        <taxon>Eukaryota</taxon>
        <taxon>Viridiplantae</taxon>
        <taxon>Streptophyta</taxon>
        <taxon>Embryophyta</taxon>
        <taxon>Tracheophyta</taxon>
        <taxon>Spermatophyta</taxon>
        <taxon>Magnoliopsida</taxon>
        <taxon>Trochodendrales</taxon>
        <taxon>Trochodendraceae</taxon>
        <taxon>Tetracentron</taxon>
    </lineage>
</organism>
<dbReference type="SUPFAM" id="SSF51445">
    <property type="entry name" value="(Trans)glycosidases"/>
    <property type="match status" value="1"/>
</dbReference>
<sequence length="454" mass="49520">MEFSRFYCSLALVLISGVSFPAFVTSIGINYGQIADNLPSPENVVPLLRLVGASKVKLYDADPRVLRAFANTGVEFVVGLGNDYLEKVRDPEKAVAWVKTNVQPFLPATKITCITVGNEILTFNDTSMSGNLLPAMQGVHTALVNLGLDKQVSVTTAHSLAVLETSYPPSAGAFRRDLTEYISPILNFHAKTGSAFLINAYPYFAYKANPKQVPIDFVLFQPNQGITDPITNLHYDNMLFAQIDAVNSALASLGYKKLPIEISETGWPSKGDENEAGASPENAKKYNGNLMKLISSKKGTPMRPSSDLNIYVFALFNENMKPGPTSERNYGLFKPDGTPAYQLGVAGINSNNNDTNGGFDTPSSPTSAATGYLSISSATESAITYDGEIVFGWQCVVCVLEFAYTVVVPLNKLKAKGRGRGRKGLQKAFIRFWWLSLRESEEGRKLRSEGKVKF</sequence>
<dbReference type="EC" id="3.2.1.39" evidence="3"/>
<proteinExistence type="inferred from homology"/>
<dbReference type="AlphaFoldDB" id="A0A835D4D5"/>
<evidence type="ECO:0000313" key="9">
    <source>
        <dbReference type="EMBL" id="KAF8379918.1"/>
    </source>
</evidence>
<dbReference type="InterPro" id="IPR000490">
    <property type="entry name" value="Glyco_hydro_17"/>
</dbReference>
<evidence type="ECO:0000256" key="2">
    <source>
        <dbReference type="ARBA" id="ARBA00008773"/>
    </source>
</evidence>
<keyword evidence="6" id="KW-0326">Glycosidase</keyword>
<dbReference type="PANTHER" id="PTHR32227">
    <property type="entry name" value="GLUCAN ENDO-1,3-BETA-GLUCOSIDASE BG1-RELATED-RELATED"/>
    <property type="match status" value="1"/>
</dbReference>
<feature type="region of interest" description="Disordered" evidence="8">
    <location>
        <begin position="264"/>
        <end position="283"/>
    </location>
</feature>
<evidence type="ECO:0000256" key="5">
    <source>
        <dbReference type="ARBA" id="ARBA00022801"/>
    </source>
</evidence>
<comment type="caution">
    <text evidence="9">The sequence shown here is derived from an EMBL/GenBank/DDBJ whole genome shotgun (WGS) entry which is preliminary data.</text>
</comment>
<evidence type="ECO:0000256" key="7">
    <source>
        <dbReference type="RuleBase" id="RU004335"/>
    </source>
</evidence>
<dbReference type="Proteomes" id="UP000655225">
    <property type="component" value="Unassembled WGS sequence"/>
</dbReference>
<name>A0A835D4D5_TETSI</name>
<dbReference type="InterPro" id="IPR044965">
    <property type="entry name" value="Glyco_hydro_17_plant"/>
</dbReference>
<dbReference type="InterPro" id="IPR017853">
    <property type="entry name" value="GH"/>
</dbReference>
<evidence type="ECO:0000313" key="10">
    <source>
        <dbReference type="Proteomes" id="UP000655225"/>
    </source>
</evidence>
<evidence type="ECO:0000256" key="1">
    <source>
        <dbReference type="ARBA" id="ARBA00000382"/>
    </source>
</evidence>
<protein>
    <recommendedName>
        <fullName evidence="3">glucan endo-1,3-beta-D-glucosidase</fullName>
        <ecNumber evidence="3">3.2.1.39</ecNumber>
    </recommendedName>
</protein>
<dbReference type="GO" id="GO:0042973">
    <property type="term" value="F:glucan endo-1,3-beta-D-glucosidase activity"/>
    <property type="evidence" value="ECO:0007669"/>
    <property type="project" value="UniProtKB-EC"/>
</dbReference>
<dbReference type="Pfam" id="PF00332">
    <property type="entry name" value="Glyco_hydro_17"/>
    <property type="match status" value="1"/>
</dbReference>
<dbReference type="FunFam" id="3.20.20.80:FF:000005">
    <property type="entry name" value="Glucan endo-1,3-beta-glucosidase 14"/>
    <property type="match status" value="1"/>
</dbReference>
<evidence type="ECO:0000256" key="4">
    <source>
        <dbReference type="ARBA" id="ARBA00022729"/>
    </source>
</evidence>
<evidence type="ECO:0000256" key="3">
    <source>
        <dbReference type="ARBA" id="ARBA00012780"/>
    </source>
</evidence>
<comment type="similarity">
    <text evidence="2 7">Belongs to the glycosyl hydrolase 17 family.</text>
</comment>
<dbReference type="Gene3D" id="3.20.20.80">
    <property type="entry name" value="Glycosidases"/>
    <property type="match status" value="1"/>
</dbReference>
<dbReference type="OrthoDB" id="77201at2759"/>
<comment type="catalytic activity">
    <reaction evidence="1">
        <text>Hydrolysis of (1-&gt;3)-beta-D-glucosidic linkages in (1-&gt;3)-beta-D-glucans.</text>
        <dbReference type="EC" id="3.2.1.39"/>
    </reaction>
</comment>
<dbReference type="EMBL" id="JABCRI010000021">
    <property type="protein sequence ID" value="KAF8379918.1"/>
    <property type="molecule type" value="Genomic_DNA"/>
</dbReference>
<evidence type="ECO:0000256" key="6">
    <source>
        <dbReference type="ARBA" id="ARBA00023295"/>
    </source>
</evidence>
<gene>
    <name evidence="9" type="ORF">HHK36_027383</name>
</gene>
<accession>A0A835D4D5</accession>
<keyword evidence="5" id="KW-0378">Hydrolase</keyword>
<dbReference type="OMA" id="NCNLMKL"/>
<dbReference type="GO" id="GO:0005975">
    <property type="term" value="P:carbohydrate metabolic process"/>
    <property type="evidence" value="ECO:0007669"/>
    <property type="project" value="InterPro"/>
</dbReference>
<keyword evidence="4" id="KW-0732">Signal</keyword>
<keyword evidence="10" id="KW-1185">Reference proteome</keyword>
<reference evidence="9 10" key="1">
    <citation type="submission" date="2020-04" db="EMBL/GenBank/DDBJ databases">
        <title>Plant Genome Project.</title>
        <authorList>
            <person name="Zhang R.-G."/>
        </authorList>
    </citation>
    <scope>NUCLEOTIDE SEQUENCE [LARGE SCALE GENOMIC DNA]</scope>
    <source>
        <strain evidence="9">YNK0</strain>
        <tissue evidence="9">Leaf</tissue>
    </source>
</reference>